<comment type="similarity">
    <text evidence="2">Belongs to the polycystin family.</text>
</comment>
<dbReference type="AlphaFoldDB" id="A0A448X0E4"/>
<evidence type="ECO:0000256" key="3">
    <source>
        <dbReference type="ARBA" id="ARBA00022692"/>
    </source>
</evidence>
<keyword evidence="8" id="KW-1185">Reference proteome</keyword>
<evidence type="ECO:0000256" key="5">
    <source>
        <dbReference type="ARBA" id="ARBA00023136"/>
    </source>
</evidence>
<dbReference type="GO" id="GO:0016020">
    <property type="term" value="C:membrane"/>
    <property type="evidence" value="ECO:0007669"/>
    <property type="project" value="UniProtKB-SubCell"/>
</dbReference>
<dbReference type="EMBL" id="CAAALY010070505">
    <property type="protein sequence ID" value="VEL24909.1"/>
    <property type="molecule type" value="Genomic_DNA"/>
</dbReference>
<dbReference type="Proteomes" id="UP000784294">
    <property type="component" value="Unassembled WGS sequence"/>
</dbReference>
<accession>A0A448X0E4</accession>
<keyword evidence="3" id="KW-0812">Transmembrane</keyword>
<evidence type="ECO:0000256" key="2">
    <source>
        <dbReference type="ARBA" id="ARBA00007200"/>
    </source>
</evidence>
<dbReference type="Pfam" id="PF20519">
    <property type="entry name" value="Polycystin_dom"/>
    <property type="match status" value="1"/>
</dbReference>
<comment type="subcellular location">
    <subcellularLocation>
        <location evidence="1">Membrane</location>
        <topology evidence="1">Multi-pass membrane protein</topology>
    </subcellularLocation>
</comment>
<gene>
    <name evidence="7" type="ORF">PXEA_LOCUS18349</name>
</gene>
<protein>
    <recommendedName>
        <fullName evidence="6">Polycystin domain-containing protein</fullName>
    </recommendedName>
</protein>
<evidence type="ECO:0000313" key="8">
    <source>
        <dbReference type="Proteomes" id="UP000784294"/>
    </source>
</evidence>
<name>A0A448X0E4_9PLAT</name>
<feature type="domain" description="Polycystin" evidence="6">
    <location>
        <begin position="2"/>
        <end position="41"/>
    </location>
</feature>
<evidence type="ECO:0000256" key="1">
    <source>
        <dbReference type="ARBA" id="ARBA00004141"/>
    </source>
</evidence>
<evidence type="ECO:0000313" key="7">
    <source>
        <dbReference type="EMBL" id="VEL24909.1"/>
    </source>
</evidence>
<keyword evidence="5" id="KW-0472">Membrane</keyword>
<dbReference type="OrthoDB" id="444119at2759"/>
<proteinExistence type="inferred from homology"/>
<keyword evidence="4" id="KW-1133">Transmembrane helix</keyword>
<organism evidence="7 8">
    <name type="scientific">Protopolystoma xenopodis</name>
    <dbReference type="NCBI Taxonomy" id="117903"/>
    <lineage>
        <taxon>Eukaryota</taxon>
        <taxon>Metazoa</taxon>
        <taxon>Spiralia</taxon>
        <taxon>Lophotrochozoa</taxon>
        <taxon>Platyhelminthes</taxon>
        <taxon>Monogenea</taxon>
        <taxon>Polyopisthocotylea</taxon>
        <taxon>Polystomatidea</taxon>
        <taxon>Polystomatidae</taxon>
        <taxon>Protopolystoma</taxon>
    </lineage>
</organism>
<evidence type="ECO:0000256" key="4">
    <source>
        <dbReference type="ARBA" id="ARBA00022989"/>
    </source>
</evidence>
<evidence type="ECO:0000259" key="6">
    <source>
        <dbReference type="Pfam" id="PF20519"/>
    </source>
</evidence>
<dbReference type="InterPro" id="IPR046791">
    <property type="entry name" value="Polycystin_dom"/>
</dbReference>
<reference evidence="7" key="1">
    <citation type="submission" date="2018-11" db="EMBL/GenBank/DDBJ databases">
        <authorList>
            <consortium name="Pathogen Informatics"/>
        </authorList>
    </citation>
    <scope>NUCLEOTIDE SEQUENCE</scope>
</reference>
<comment type="caution">
    <text evidence="7">The sequence shown here is derived from an EMBL/GenBank/DDBJ whole genome shotgun (WGS) entry which is preliminary data.</text>
</comment>
<sequence length="61" mass="6572">MVGVPRLRQLRVRDDSTACSVPEQMRGLLSICRPAYSQAAELTVDIAPANTEANISLVSEA</sequence>